<dbReference type="PANTHER" id="PTHR35446">
    <property type="entry name" value="SI:CH211-175M2.5"/>
    <property type="match status" value="1"/>
</dbReference>
<protein>
    <recommendedName>
        <fullName evidence="1">Carboxymuconolactone decarboxylase-like domain-containing protein</fullName>
    </recommendedName>
</protein>
<organism evidence="2 3">
    <name type="scientific">Actinacidiphila reveromycinica</name>
    <dbReference type="NCBI Taxonomy" id="659352"/>
    <lineage>
        <taxon>Bacteria</taxon>
        <taxon>Bacillati</taxon>
        <taxon>Actinomycetota</taxon>
        <taxon>Actinomycetes</taxon>
        <taxon>Kitasatosporales</taxon>
        <taxon>Streptomycetaceae</taxon>
        <taxon>Actinacidiphila</taxon>
    </lineage>
</organism>
<reference evidence="2 3" key="3">
    <citation type="journal article" date="2011" name="Nat. Chem. Biol.">
        <title>Reveromycin A biosynthesis uses RevG and RevJ for stereospecific spiroacetal formation.</title>
        <authorList>
            <person name="Takahashi S."/>
            <person name="Toyoda A."/>
            <person name="Sekiyama Y."/>
            <person name="Takagi H."/>
            <person name="Nogawa T."/>
            <person name="Uramoto M."/>
            <person name="Suzuki R."/>
            <person name="Koshino H."/>
            <person name="Kumano T."/>
            <person name="Panthee S."/>
            <person name="Dairi T."/>
            <person name="Ishikawa J."/>
            <person name="Ikeda H."/>
            <person name="Sakaki Y."/>
            <person name="Osada H."/>
        </authorList>
    </citation>
    <scope>NUCLEOTIDE SEQUENCE [LARGE SCALE GENOMIC DNA]</scope>
    <source>
        <strain evidence="2 3">SN-593</strain>
    </source>
</reference>
<proteinExistence type="predicted"/>
<dbReference type="InterPro" id="IPR029032">
    <property type="entry name" value="AhpD-like"/>
</dbReference>
<dbReference type="Pfam" id="PF02627">
    <property type="entry name" value="CMD"/>
    <property type="match status" value="1"/>
</dbReference>
<keyword evidence="3" id="KW-1185">Reference proteome</keyword>
<dbReference type="NCBIfam" id="TIGR01926">
    <property type="entry name" value="peroxid_rel"/>
    <property type="match status" value="1"/>
</dbReference>
<dbReference type="Gene3D" id="1.20.1290.10">
    <property type="entry name" value="AhpD-like"/>
    <property type="match status" value="1"/>
</dbReference>
<dbReference type="SUPFAM" id="SSF69118">
    <property type="entry name" value="AhpD-like"/>
    <property type="match status" value="1"/>
</dbReference>
<dbReference type="RefSeq" id="WP_202237367.1">
    <property type="nucleotide sequence ID" value="NZ_AP018365.1"/>
</dbReference>
<dbReference type="AlphaFoldDB" id="A0A7U3VS40"/>
<reference evidence="2 3" key="1">
    <citation type="journal article" date="2010" name="J. Bacteriol.">
        <title>Biochemical characterization of a novel indole prenyltransferase from Streptomyces sp. SN-593.</title>
        <authorList>
            <person name="Takahashi S."/>
            <person name="Takagi H."/>
            <person name="Toyoda A."/>
            <person name="Uramoto M."/>
            <person name="Nogawa T."/>
            <person name="Ueki M."/>
            <person name="Sakaki Y."/>
            <person name="Osada H."/>
        </authorList>
    </citation>
    <scope>NUCLEOTIDE SEQUENCE [LARGE SCALE GENOMIC DNA]</scope>
    <source>
        <strain evidence="2 3">SN-593</strain>
    </source>
</reference>
<evidence type="ECO:0000259" key="1">
    <source>
        <dbReference type="Pfam" id="PF02627"/>
    </source>
</evidence>
<feature type="domain" description="Carboxymuconolactone decarboxylase-like" evidence="1">
    <location>
        <begin position="82"/>
        <end position="144"/>
    </location>
</feature>
<dbReference type="Proteomes" id="UP000595703">
    <property type="component" value="Chromosome"/>
</dbReference>
<accession>A0A7U3VS40</accession>
<reference evidence="2 3" key="2">
    <citation type="journal article" date="2011" name="J. Antibiot.">
        <title>Furaquinocins I and J: novel polyketide isoprenoid hybrid compounds from Streptomyces reveromyceticus SN-593.</title>
        <authorList>
            <person name="Panthee S."/>
            <person name="Takahashi S."/>
            <person name="Takagi H."/>
            <person name="Nogawa T."/>
            <person name="Oowada E."/>
            <person name="Uramoto M."/>
            <person name="Osada H."/>
        </authorList>
    </citation>
    <scope>NUCLEOTIDE SEQUENCE [LARGE SCALE GENOMIC DNA]</scope>
    <source>
        <strain evidence="2 3">SN-593</strain>
    </source>
</reference>
<reference evidence="2 3" key="4">
    <citation type="journal article" date="2020" name="Sci. Rep.">
        <title>beta-carboline chemical signals induce reveromycin production through a LuxR family regulator in Streptomyces sp. SN-593.</title>
        <authorList>
            <person name="Panthee S."/>
            <person name="Kito N."/>
            <person name="Hayashi T."/>
            <person name="Shimizu T."/>
            <person name="Ishikawa J."/>
            <person name="Hamamoto H."/>
            <person name="Osada H."/>
            <person name="Takahashi S."/>
        </authorList>
    </citation>
    <scope>NUCLEOTIDE SEQUENCE [LARGE SCALE GENOMIC DNA]</scope>
    <source>
        <strain evidence="2 3">SN-593</strain>
    </source>
</reference>
<gene>
    <name evidence="2" type="ORF">RVR_8915</name>
</gene>
<dbReference type="InterPro" id="IPR010195">
    <property type="entry name" value="Uncharacterised_peroxidase-rel"/>
</dbReference>
<dbReference type="PANTHER" id="PTHR35446:SF2">
    <property type="entry name" value="CARBOXYMUCONOLACTONE DECARBOXYLASE-LIKE DOMAIN-CONTAINING PROTEIN"/>
    <property type="match status" value="1"/>
</dbReference>
<dbReference type="KEGG" id="arev:RVR_8915"/>
<dbReference type="GO" id="GO:0051920">
    <property type="term" value="F:peroxiredoxin activity"/>
    <property type="evidence" value="ECO:0007669"/>
    <property type="project" value="InterPro"/>
</dbReference>
<evidence type="ECO:0000313" key="2">
    <source>
        <dbReference type="EMBL" id="BBB01481.1"/>
    </source>
</evidence>
<dbReference type="EMBL" id="AP018365">
    <property type="protein sequence ID" value="BBB01481.1"/>
    <property type="molecule type" value="Genomic_DNA"/>
</dbReference>
<name>A0A7U3VS40_9ACTN</name>
<evidence type="ECO:0000313" key="3">
    <source>
        <dbReference type="Proteomes" id="UP000595703"/>
    </source>
</evidence>
<dbReference type="InterPro" id="IPR003779">
    <property type="entry name" value="CMD-like"/>
</dbReference>
<sequence length="211" mass="22807">MTDHVIDPGPIERPDRFARGYGGWVAWLAEEPDDETDWAAEVGESRAARPTFRLTSSDRTVAGTMAAIEDGIIDHVPDGEGEGLPRRDREFAAFVTSRLNGCMDCTTFHALRFGQYSGDRDSVRRVLDDGTSAELSSRLRVLADCAAALTATPITFGPEHAAALAEHGLDAPAMLDFIHNVAYFSYANRVMLTVGEPTVHRTSAAPAQSAT</sequence>